<dbReference type="GO" id="GO:0006310">
    <property type="term" value="P:DNA recombination"/>
    <property type="evidence" value="ECO:0007669"/>
    <property type="project" value="UniProtKB-UniRule"/>
</dbReference>
<organism evidence="15 16">
    <name type="scientific">candidate division WWE3 bacterium GW2011_GWC2_41_23</name>
    <dbReference type="NCBI Taxonomy" id="1619123"/>
    <lineage>
        <taxon>Bacteria</taxon>
        <taxon>Katanobacteria</taxon>
    </lineage>
</organism>
<feature type="active site" evidence="13">
    <location>
        <position position="7"/>
    </location>
</feature>
<keyword evidence="7 13" id="KW-0378">Hydrolase</keyword>
<dbReference type="HAMAP" id="MF_00034">
    <property type="entry name" value="RuvC"/>
    <property type="match status" value="1"/>
</dbReference>
<evidence type="ECO:0000256" key="5">
    <source>
        <dbReference type="ARBA" id="ARBA00022759"/>
    </source>
</evidence>
<comment type="subunit">
    <text evidence="13">Homodimer which binds Holliday junction (HJ) DNA. The HJ becomes 2-fold symmetrical on binding to RuvC with unstacked arms; it has a different conformation from HJ DNA in complex with RuvA. In the full resolvosome a probable DNA-RuvA(4)-RuvB(12)-RuvC(2) complex forms which resolves the HJ.</text>
</comment>
<dbReference type="Gene3D" id="3.30.420.10">
    <property type="entry name" value="Ribonuclease H-like superfamily/Ribonuclease H"/>
    <property type="match status" value="1"/>
</dbReference>
<feature type="binding site" evidence="13">
    <location>
        <position position="141"/>
    </location>
    <ligand>
        <name>Mg(2+)</name>
        <dbReference type="ChEBI" id="CHEBI:18420"/>
        <label>1</label>
    </ligand>
</feature>
<comment type="subcellular location">
    <subcellularLocation>
        <location evidence="13">Cytoplasm</location>
    </subcellularLocation>
</comment>
<dbReference type="EC" id="3.1.21.10" evidence="13 14"/>
<evidence type="ECO:0000313" key="16">
    <source>
        <dbReference type="Proteomes" id="UP000033947"/>
    </source>
</evidence>
<accession>A0A0G0VUI3</accession>
<dbReference type="EMBL" id="LCBB01000003">
    <property type="protein sequence ID" value="KKS03337.1"/>
    <property type="molecule type" value="Genomic_DNA"/>
</dbReference>
<dbReference type="PATRIC" id="fig|1619123.3.peg.299"/>
<evidence type="ECO:0000256" key="2">
    <source>
        <dbReference type="ARBA" id="ARBA00022490"/>
    </source>
</evidence>
<evidence type="ECO:0000256" key="10">
    <source>
        <dbReference type="ARBA" id="ARBA00023172"/>
    </source>
</evidence>
<keyword evidence="6 13" id="KW-0227">DNA damage</keyword>
<dbReference type="InterPro" id="IPR036397">
    <property type="entry name" value="RNaseH_sf"/>
</dbReference>
<protein>
    <recommendedName>
        <fullName evidence="13 14">Crossover junction endodeoxyribonuclease RuvC</fullName>
        <ecNumber evidence="13 14">3.1.21.10</ecNumber>
    </recommendedName>
    <alternativeName>
        <fullName evidence="13">Holliday junction nuclease RuvC</fullName>
    </alternativeName>
    <alternativeName>
        <fullName evidence="13">Holliday junction resolvase RuvC</fullName>
    </alternativeName>
</protein>
<evidence type="ECO:0000256" key="7">
    <source>
        <dbReference type="ARBA" id="ARBA00022801"/>
    </source>
</evidence>
<evidence type="ECO:0000256" key="9">
    <source>
        <dbReference type="ARBA" id="ARBA00023125"/>
    </source>
</evidence>
<gene>
    <name evidence="13" type="primary">ruvC</name>
    <name evidence="15" type="ORF">UU55_C0003G0051</name>
</gene>
<dbReference type="InterPro" id="IPR012337">
    <property type="entry name" value="RNaseH-like_sf"/>
</dbReference>
<dbReference type="PANTHER" id="PTHR30194:SF3">
    <property type="entry name" value="CROSSOVER JUNCTION ENDODEOXYRIBONUCLEASE RUVC"/>
    <property type="match status" value="1"/>
</dbReference>
<comment type="cofactor">
    <cofactor evidence="13">
        <name>Mg(2+)</name>
        <dbReference type="ChEBI" id="CHEBI:18420"/>
    </cofactor>
    <text evidence="13">Binds 2 Mg(2+) ion per subunit.</text>
</comment>
<dbReference type="SUPFAM" id="SSF53098">
    <property type="entry name" value="Ribonuclease H-like"/>
    <property type="match status" value="1"/>
</dbReference>
<evidence type="ECO:0000256" key="13">
    <source>
        <dbReference type="HAMAP-Rule" id="MF_00034"/>
    </source>
</evidence>
<comment type="function">
    <text evidence="13">The RuvA-RuvB-RuvC complex processes Holliday junction (HJ) DNA during genetic recombination and DNA repair. Endonuclease that resolves HJ intermediates. Cleaves cruciform DNA by making single-stranded nicks across the HJ at symmetrical positions within the homologous arms, yielding a 5'-phosphate and a 3'-hydroxyl group; requires a central core of homology in the junction. The consensus cleavage sequence is 5'-(A/T)TT(C/G)-3'. Cleavage occurs on the 3'-side of the TT dinucleotide at the point of strand exchange. HJ branch migration catalyzed by RuvA-RuvB allows RuvC to scan DNA until it finds its consensus sequence, where it cleaves and resolves the cruciform DNA.</text>
</comment>
<evidence type="ECO:0000256" key="3">
    <source>
        <dbReference type="ARBA" id="ARBA00022722"/>
    </source>
</evidence>
<keyword evidence="2 13" id="KW-0963">Cytoplasm</keyword>
<dbReference type="NCBIfam" id="TIGR00228">
    <property type="entry name" value="ruvC"/>
    <property type="match status" value="1"/>
</dbReference>
<proteinExistence type="inferred from homology"/>
<evidence type="ECO:0000313" key="15">
    <source>
        <dbReference type="EMBL" id="KKS03337.1"/>
    </source>
</evidence>
<evidence type="ECO:0000256" key="4">
    <source>
        <dbReference type="ARBA" id="ARBA00022723"/>
    </source>
</evidence>
<keyword evidence="10 13" id="KW-0233">DNA recombination</keyword>
<dbReference type="GO" id="GO:0003677">
    <property type="term" value="F:DNA binding"/>
    <property type="evidence" value="ECO:0007669"/>
    <property type="project" value="UniProtKB-KW"/>
</dbReference>
<keyword evidence="11 13" id="KW-0234">DNA repair</keyword>
<comment type="similarity">
    <text evidence="1 13">Belongs to the RuvC family.</text>
</comment>
<feature type="active site" evidence="13">
    <location>
        <position position="68"/>
    </location>
</feature>
<dbReference type="GO" id="GO:0048476">
    <property type="term" value="C:Holliday junction resolvase complex"/>
    <property type="evidence" value="ECO:0007669"/>
    <property type="project" value="UniProtKB-UniRule"/>
</dbReference>
<feature type="binding site" evidence="13">
    <location>
        <position position="68"/>
    </location>
    <ligand>
        <name>Mg(2+)</name>
        <dbReference type="ChEBI" id="CHEBI:18420"/>
        <label>2</label>
    </ligand>
</feature>
<evidence type="ECO:0000256" key="1">
    <source>
        <dbReference type="ARBA" id="ARBA00009518"/>
    </source>
</evidence>
<dbReference type="GO" id="GO:0006281">
    <property type="term" value="P:DNA repair"/>
    <property type="evidence" value="ECO:0007669"/>
    <property type="project" value="UniProtKB-UniRule"/>
</dbReference>
<evidence type="ECO:0000256" key="14">
    <source>
        <dbReference type="NCBIfam" id="TIGR00228"/>
    </source>
</evidence>
<feature type="active site" evidence="13">
    <location>
        <position position="141"/>
    </location>
</feature>
<keyword evidence="8 13" id="KW-0460">Magnesium</keyword>
<dbReference type="Pfam" id="PF02075">
    <property type="entry name" value="RuvC"/>
    <property type="match status" value="1"/>
</dbReference>
<feature type="binding site" evidence="13">
    <location>
        <position position="7"/>
    </location>
    <ligand>
        <name>Mg(2+)</name>
        <dbReference type="ChEBI" id="CHEBI:18420"/>
        <label>1</label>
    </ligand>
</feature>
<reference evidence="15 16" key="1">
    <citation type="journal article" date="2015" name="Nature">
        <title>rRNA introns, odd ribosomes, and small enigmatic genomes across a large radiation of phyla.</title>
        <authorList>
            <person name="Brown C.T."/>
            <person name="Hug L.A."/>
            <person name="Thomas B.C."/>
            <person name="Sharon I."/>
            <person name="Castelle C.J."/>
            <person name="Singh A."/>
            <person name="Wilkins M.J."/>
            <person name="Williams K.H."/>
            <person name="Banfield J.F."/>
        </authorList>
    </citation>
    <scope>NUCLEOTIDE SEQUENCE [LARGE SCALE GENOMIC DNA]</scope>
</reference>
<evidence type="ECO:0000256" key="11">
    <source>
        <dbReference type="ARBA" id="ARBA00023204"/>
    </source>
</evidence>
<keyword evidence="3 13" id="KW-0540">Nuclease</keyword>
<dbReference type="NCBIfam" id="NF000711">
    <property type="entry name" value="PRK00039.2-1"/>
    <property type="match status" value="1"/>
</dbReference>
<dbReference type="GO" id="GO:0008821">
    <property type="term" value="F:crossover junction DNA endonuclease activity"/>
    <property type="evidence" value="ECO:0007669"/>
    <property type="project" value="UniProtKB-UniRule"/>
</dbReference>
<dbReference type="AlphaFoldDB" id="A0A0G0VUI3"/>
<dbReference type="FunFam" id="3.30.420.10:FF:000002">
    <property type="entry name" value="Crossover junction endodeoxyribonuclease RuvC"/>
    <property type="match status" value="1"/>
</dbReference>
<name>A0A0G0VUI3_UNCKA</name>
<evidence type="ECO:0000256" key="12">
    <source>
        <dbReference type="ARBA" id="ARBA00029354"/>
    </source>
</evidence>
<dbReference type="Proteomes" id="UP000033947">
    <property type="component" value="Unassembled WGS sequence"/>
</dbReference>
<keyword evidence="9 13" id="KW-0238">DNA-binding</keyword>
<dbReference type="CDD" id="cd16962">
    <property type="entry name" value="RuvC"/>
    <property type="match status" value="1"/>
</dbReference>
<evidence type="ECO:0000256" key="8">
    <source>
        <dbReference type="ARBA" id="ARBA00022842"/>
    </source>
</evidence>
<comment type="caution">
    <text evidence="15">The sequence shown here is derived from an EMBL/GenBank/DDBJ whole genome shotgun (WGS) entry which is preliminary data.</text>
</comment>
<evidence type="ECO:0000256" key="6">
    <source>
        <dbReference type="ARBA" id="ARBA00022763"/>
    </source>
</evidence>
<keyword evidence="4 13" id="KW-0479">Metal-binding</keyword>
<keyword evidence="5 13" id="KW-0255">Endonuclease</keyword>
<dbReference type="InterPro" id="IPR002176">
    <property type="entry name" value="X-over_junc_endoDNase_RuvC"/>
</dbReference>
<dbReference type="PRINTS" id="PR00696">
    <property type="entry name" value="RSOLVASERUVC"/>
</dbReference>
<dbReference type="PANTHER" id="PTHR30194">
    <property type="entry name" value="CROSSOVER JUNCTION ENDODEOXYRIBONUCLEASE RUVC"/>
    <property type="match status" value="1"/>
</dbReference>
<dbReference type="GO" id="GO:0005737">
    <property type="term" value="C:cytoplasm"/>
    <property type="evidence" value="ECO:0007669"/>
    <property type="project" value="UniProtKB-SubCell"/>
</dbReference>
<dbReference type="GO" id="GO:0000287">
    <property type="term" value="F:magnesium ion binding"/>
    <property type="evidence" value="ECO:0007669"/>
    <property type="project" value="UniProtKB-UniRule"/>
</dbReference>
<comment type="catalytic activity">
    <reaction evidence="12 13">
        <text>Endonucleolytic cleavage at a junction such as a reciprocal single-stranded crossover between two homologous DNA duplexes (Holliday junction).</text>
        <dbReference type="EC" id="3.1.21.10"/>
    </reaction>
</comment>
<sequence length="160" mass="17735">MVILGIDPGTARLGYGIIKEKTKDRLSLVKSGVFVTAKESQLQDRLLYLYENLLELIEKYSPDVIVVERIFFNTNAKTAIAVGQARGVILLSAARTKTRIHEYTALEAKLVLTGYGRSDKKVMQEAVKDILQLEAIVKSDDANDAVAMALCYIKKGESKK</sequence>